<dbReference type="PROSITE" id="PS51806">
    <property type="entry name" value="DOG1"/>
    <property type="match status" value="1"/>
</dbReference>
<dbReference type="AlphaFoldDB" id="A0AAP0NB62"/>
<dbReference type="EMBL" id="JBBPBK010000016">
    <property type="protein sequence ID" value="KAK9267844.1"/>
    <property type="molecule type" value="Genomic_DNA"/>
</dbReference>
<proteinExistence type="predicted"/>
<organism evidence="2 3">
    <name type="scientific">Liquidambar formosana</name>
    <name type="common">Formosan gum</name>
    <dbReference type="NCBI Taxonomy" id="63359"/>
    <lineage>
        <taxon>Eukaryota</taxon>
        <taxon>Viridiplantae</taxon>
        <taxon>Streptophyta</taxon>
        <taxon>Embryophyta</taxon>
        <taxon>Tracheophyta</taxon>
        <taxon>Spermatophyta</taxon>
        <taxon>Magnoliopsida</taxon>
        <taxon>eudicotyledons</taxon>
        <taxon>Gunneridae</taxon>
        <taxon>Pentapetalae</taxon>
        <taxon>Saxifragales</taxon>
        <taxon>Altingiaceae</taxon>
        <taxon>Liquidambar</taxon>
    </lineage>
</organism>
<gene>
    <name evidence="2" type="ORF">L1049_010280</name>
</gene>
<dbReference type="GO" id="GO:0043565">
    <property type="term" value="F:sequence-specific DNA binding"/>
    <property type="evidence" value="ECO:0007669"/>
    <property type="project" value="InterPro"/>
</dbReference>
<protein>
    <recommendedName>
        <fullName evidence="1">DOG1 domain-containing protein</fullName>
    </recommendedName>
</protein>
<dbReference type="PANTHER" id="PTHR46354:SF7">
    <property type="entry name" value="PROTEIN DOG1-LIKE 1"/>
    <property type="match status" value="1"/>
</dbReference>
<dbReference type="InterPro" id="IPR025422">
    <property type="entry name" value="TGA_domain"/>
</dbReference>
<accession>A0AAP0NB62</accession>
<evidence type="ECO:0000313" key="2">
    <source>
        <dbReference type="EMBL" id="KAK9267844.1"/>
    </source>
</evidence>
<name>A0AAP0NB62_LIQFO</name>
<evidence type="ECO:0000259" key="1">
    <source>
        <dbReference type="PROSITE" id="PS51806"/>
    </source>
</evidence>
<dbReference type="PANTHER" id="PTHR46354">
    <property type="entry name" value="DOG1 DOMAIN-CONTAINING PROTEIN"/>
    <property type="match status" value="1"/>
</dbReference>
<reference evidence="2 3" key="1">
    <citation type="journal article" date="2024" name="Plant J.">
        <title>Genome sequences and population genomics reveal climatic adaptation and genomic divergence between two closely related sweetgum species.</title>
        <authorList>
            <person name="Xu W.Q."/>
            <person name="Ren C.Q."/>
            <person name="Zhang X.Y."/>
            <person name="Comes H.P."/>
            <person name="Liu X.H."/>
            <person name="Li Y.G."/>
            <person name="Kettle C.J."/>
            <person name="Jalonen R."/>
            <person name="Gaisberger H."/>
            <person name="Ma Y.Z."/>
            <person name="Qiu Y.X."/>
        </authorList>
    </citation>
    <scope>NUCLEOTIDE SEQUENCE [LARGE SCALE GENOMIC DNA]</scope>
    <source>
        <strain evidence="2">Hangzhou</strain>
    </source>
</reference>
<sequence>MVNGLQAKTIREEDKLSSRMASLQENIADNPLASIAKEASQVGELNWDTDKALNDHAQGMASILEVADKLRVSTLKELIGILTPVQAVDFLAATKKLHLSVHEWGKKRNHQHGKN</sequence>
<dbReference type="Proteomes" id="UP001415857">
    <property type="component" value="Unassembled WGS sequence"/>
</dbReference>
<evidence type="ECO:0000313" key="3">
    <source>
        <dbReference type="Proteomes" id="UP001415857"/>
    </source>
</evidence>
<dbReference type="GO" id="GO:0006351">
    <property type="term" value="P:DNA-templated transcription"/>
    <property type="evidence" value="ECO:0007669"/>
    <property type="project" value="InterPro"/>
</dbReference>
<feature type="domain" description="DOG1" evidence="1">
    <location>
        <begin position="1"/>
        <end position="111"/>
    </location>
</feature>
<keyword evidence="3" id="KW-1185">Reference proteome</keyword>
<comment type="caution">
    <text evidence="2">The sequence shown here is derived from an EMBL/GenBank/DDBJ whole genome shotgun (WGS) entry which is preliminary data.</text>
</comment>
<dbReference type="InterPro" id="IPR051886">
    <property type="entry name" value="Seed_Dev/Stress_Resp_Reg"/>
</dbReference>